<evidence type="ECO:0000313" key="2">
    <source>
        <dbReference type="EMBL" id="MEB3041857.1"/>
    </source>
</evidence>
<accession>A0ABU5YD89</accession>
<name>A0ABU5YD89_9FLAO</name>
<proteinExistence type="predicted"/>
<dbReference type="InterPro" id="IPR029079">
    <property type="entry name" value="Imm43"/>
</dbReference>
<dbReference type="Pfam" id="PF15570">
    <property type="entry name" value="Imm43"/>
    <property type="match status" value="1"/>
</dbReference>
<dbReference type="EMBL" id="JAYKBV010000035">
    <property type="protein sequence ID" value="MEB3041857.1"/>
    <property type="molecule type" value="Genomic_DNA"/>
</dbReference>
<feature type="domain" description="Immunity protein 43" evidence="1">
    <location>
        <begin position="13"/>
        <end position="213"/>
    </location>
</feature>
<gene>
    <name evidence="2" type="ORF">VJJ49_14330</name>
</gene>
<dbReference type="Proteomes" id="UP001324270">
    <property type="component" value="Unassembled WGS sequence"/>
</dbReference>
<dbReference type="RefSeq" id="WP_311459826.1">
    <property type="nucleotide sequence ID" value="NZ_CAURQZ010000007.1"/>
</dbReference>
<organism evidence="2 3">
    <name type="scientific">Capnocytophaga gingivalis</name>
    <dbReference type="NCBI Taxonomy" id="1017"/>
    <lineage>
        <taxon>Bacteria</taxon>
        <taxon>Pseudomonadati</taxon>
        <taxon>Bacteroidota</taxon>
        <taxon>Flavobacteriia</taxon>
        <taxon>Flavobacteriales</taxon>
        <taxon>Flavobacteriaceae</taxon>
        <taxon>Capnocytophaga</taxon>
    </lineage>
</organism>
<evidence type="ECO:0000259" key="1">
    <source>
        <dbReference type="Pfam" id="PF15570"/>
    </source>
</evidence>
<evidence type="ECO:0000313" key="3">
    <source>
        <dbReference type="Proteomes" id="UP001324270"/>
    </source>
</evidence>
<reference evidence="2 3" key="1">
    <citation type="submission" date="2023-12" db="EMBL/GenBank/DDBJ databases">
        <title>Genomic sequences of Capnocytophaga and Parvimonas strains.</title>
        <authorList>
            <person name="Watt R.M."/>
            <person name="Wang M."/>
            <person name="Yang T."/>
            <person name="Tong W.M."/>
        </authorList>
    </citation>
    <scope>NUCLEOTIDE SEQUENCE [LARGE SCALE GENOMIC DNA]</scope>
    <source>
        <strain evidence="2 3">CCUG 13156</strain>
    </source>
</reference>
<comment type="caution">
    <text evidence="2">The sequence shown here is derived from an EMBL/GenBank/DDBJ whole genome shotgun (WGS) entry which is preliminary data.</text>
</comment>
<sequence length="226" mass="27304">MEKLLIWFYPFKKQTYIPNRYDIYIRENFTPLKEVEDMDYPWVLYNPEINGYPPSKRWALPKELYLIIQRNTKIMFDFLPYQYAIYIVSDLFLNKVLLPNRVSFEMAKLNIVSKNAKKLDVNKNYYAVRINQFDDDLFNFPIEGRKRAAGLEDEFIYPNMQLKEYTTKNVFFIDRLPYSESFIFKSSYSSVIKECYKPIVYAIEDFYLAYNNKTSDKIDNIVKPLW</sequence>
<protein>
    <submittedName>
        <fullName evidence="2">Imm43 family immunity protein</fullName>
    </submittedName>
</protein>
<keyword evidence="3" id="KW-1185">Reference proteome</keyword>